<keyword evidence="6" id="KW-1185">Reference proteome</keyword>
<evidence type="ECO:0000313" key="6">
    <source>
        <dbReference type="Proteomes" id="UP000647241"/>
    </source>
</evidence>
<dbReference type="NCBIfam" id="TIGR01549">
    <property type="entry name" value="HAD-SF-IA-v1"/>
    <property type="match status" value="1"/>
</dbReference>
<dbReference type="Gene3D" id="1.10.150.240">
    <property type="entry name" value="Putative phosphatase, domain 2"/>
    <property type="match status" value="1"/>
</dbReference>
<dbReference type="InterPro" id="IPR041492">
    <property type="entry name" value="HAD_2"/>
</dbReference>
<dbReference type="InterPro" id="IPR036412">
    <property type="entry name" value="HAD-like_sf"/>
</dbReference>
<reference evidence="5" key="1">
    <citation type="journal article" date="2014" name="Int. J. Syst. Evol. Microbiol.">
        <title>Complete genome sequence of Corynebacterium casei LMG S-19264T (=DSM 44701T), isolated from a smear-ripened cheese.</title>
        <authorList>
            <consortium name="US DOE Joint Genome Institute (JGI-PGF)"/>
            <person name="Walter F."/>
            <person name="Albersmeier A."/>
            <person name="Kalinowski J."/>
            <person name="Ruckert C."/>
        </authorList>
    </citation>
    <scope>NUCLEOTIDE SEQUENCE</scope>
    <source>
        <strain evidence="5">CGMCC 1.12997</strain>
    </source>
</reference>
<gene>
    <name evidence="5" type="ORF">GCM10011585_22420</name>
</gene>
<organism evidence="5 6">
    <name type="scientific">Edaphobacter dinghuensis</name>
    <dbReference type="NCBI Taxonomy" id="1560005"/>
    <lineage>
        <taxon>Bacteria</taxon>
        <taxon>Pseudomonadati</taxon>
        <taxon>Acidobacteriota</taxon>
        <taxon>Terriglobia</taxon>
        <taxon>Terriglobales</taxon>
        <taxon>Acidobacteriaceae</taxon>
        <taxon>Edaphobacter</taxon>
    </lineage>
</organism>
<dbReference type="GO" id="GO:0006281">
    <property type="term" value="P:DNA repair"/>
    <property type="evidence" value="ECO:0007669"/>
    <property type="project" value="TreeGrafter"/>
</dbReference>
<dbReference type="InterPro" id="IPR050155">
    <property type="entry name" value="HAD-like_hydrolase_sf"/>
</dbReference>
<dbReference type="SFLD" id="SFLDS00003">
    <property type="entry name" value="Haloacid_Dehalogenase"/>
    <property type="match status" value="1"/>
</dbReference>
<dbReference type="SFLD" id="SFLDG01129">
    <property type="entry name" value="C1.5:_HAD__Beta-PGM__Phosphata"/>
    <property type="match status" value="1"/>
</dbReference>
<evidence type="ECO:0000256" key="4">
    <source>
        <dbReference type="ARBA" id="ARBA00013078"/>
    </source>
</evidence>
<dbReference type="EC" id="3.1.3.18" evidence="4"/>
<dbReference type="InterPro" id="IPR006439">
    <property type="entry name" value="HAD-SF_hydro_IA"/>
</dbReference>
<dbReference type="RefSeq" id="WP_188554196.1">
    <property type="nucleotide sequence ID" value="NZ_BMGT01000002.1"/>
</dbReference>
<keyword evidence="5" id="KW-0378">Hydrolase</keyword>
<dbReference type="Pfam" id="PF13419">
    <property type="entry name" value="HAD_2"/>
    <property type="match status" value="1"/>
</dbReference>
<comment type="catalytic activity">
    <reaction evidence="1">
        <text>2-phosphoglycolate + H2O = glycolate + phosphate</text>
        <dbReference type="Rhea" id="RHEA:14369"/>
        <dbReference type="ChEBI" id="CHEBI:15377"/>
        <dbReference type="ChEBI" id="CHEBI:29805"/>
        <dbReference type="ChEBI" id="CHEBI:43474"/>
        <dbReference type="ChEBI" id="CHEBI:58033"/>
        <dbReference type="EC" id="3.1.3.18"/>
    </reaction>
</comment>
<evidence type="ECO:0000256" key="3">
    <source>
        <dbReference type="ARBA" id="ARBA00006171"/>
    </source>
</evidence>
<dbReference type="PANTHER" id="PTHR43434">
    <property type="entry name" value="PHOSPHOGLYCOLATE PHOSPHATASE"/>
    <property type="match status" value="1"/>
</dbReference>
<comment type="pathway">
    <text evidence="2">Organic acid metabolism; glycolate biosynthesis; glycolate from 2-phosphoglycolate: step 1/1.</text>
</comment>
<dbReference type="Proteomes" id="UP000647241">
    <property type="component" value="Unassembled WGS sequence"/>
</dbReference>
<dbReference type="GO" id="GO:0008967">
    <property type="term" value="F:phosphoglycolate phosphatase activity"/>
    <property type="evidence" value="ECO:0007669"/>
    <property type="project" value="UniProtKB-EC"/>
</dbReference>
<dbReference type="InterPro" id="IPR023198">
    <property type="entry name" value="PGP-like_dom2"/>
</dbReference>
<evidence type="ECO:0000256" key="2">
    <source>
        <dbReference type="ARBA" id="ARBA00004818"/>
    </source>
</evidence>
<evidence type="ECO:0000256" key="1">
    <source>
        <dbReference type="ARBA" id="ARBA00000830"/>
    </source>
</evidence>
<dbReference type="Gene3D" id="3.40.50.1000">
    <property type="entry name" value="HAD superfamily/HAD-like"/>
    <property type="match status" value="1"/>
</dbReference>
<dbReference type="AlphaFoldDB" id="A0A917M5M6"/>
<dbReference type="PANTHER" id="PTHR43434:SF1">
    <property type="entry name" value="PHOSPHOGLYCOLATE PHOSPHATASE"/>
    <property type="match status" value="1"/>
</dbReference>
<proteinExistence type="inferred from homology"/>
<evidence type="ECO:0000313" key="5">
    <source>
        <dbReference type="EMBL" id="GGG78744.1"/>
    </source>
</evidence>
<dbReference type="InterPro" id="IPR023214">
    <property type="entry name" value="HAD_sf"/>
</dbReference>
<comment type="similarity">
    <text evidence="3">Belongs to the HAD-like hydrolase superfamily. CbbY/CbbZ/Gph/YieH family.</text>
</comment>
<protein>
    <recommendedName>
        <fullName evidence="4">phosphoglycolate phosphatase</fullName>
        <ecNumber evidence="4">3.1.3.18</ecNumber>
    </recommendedName>
</protein>
<reference evidence="5" key="2">
    <citation type="submission" date="2020-09" db="EMBL/GenBank/DDBJ databases">
        <authorList>
            <person name="Sun Q."/>
            <person name="Zhou Y."/>
        </authorList>
    </citation>
    <scope>NUCLEOTIDE SEQUENCE</scope>
    <source>
        <strain evidence="5">CGMCC 1.12997</strain>
    </source>
</reference>
<dbReference type="SUPFAM" id="SSF56784">
    <property type="entry name" value="HAD-like"/>
    <property type="match status" value="1"/>
</dbReference>
<dbReference type="EMBL" id="BMGT01000002">
    <property type="protein sequence ID" value="GGG78744.1"/>
    <property type="molecule type" value="Genomic_DNA"/>
</dbReference>
<comment type="caution">
    <text evidence="5">The sequence shown here is derived from an EMBL/GenBank/DDBJ whole genome shotgun (WGS) entry which is preliminary data.</text>
</comment>
<accession>A0A917M5M6</accession>
<name>A0A917M5M6_9BACT</name>
<dbReference type="GO" id="GO:0005829">
    <property type="term" value="C:cytosol"/>
    <property type="evidence" value="ECO:0007669"/>
    <property type="project" value="TreeGrafter"/>
</dbReference>
<sequence>MAQDHLFQPPVTVLFDLDGTLLNSLPGIRYSIVEAFHVCGLPMADIDLRSLIGPPIRTILSHLIVETSVQVSEQHLDCLERAFRASYDSEGWQKTYHYADAAAMLKQMNEQGLRLFVVSNKPRHVSLKILEKEGTLKYFDQIITRDSREPRYAGKYEMIRYVLTEQMIQPGDCLMVGDTMEDAEAAAAAGMQFCLMAHGYGDVPQNSNVPVALRLDSFANLMQWTDRSILMLEKEHRVD</sequence>